<dbReference type="PANTHER" id="PTHR12625">
    <property type="entry name" value="LIPOCALIN-1 INTERACTING MEMBRANE RECEPTOR LIMR"/>
    <property type="match status" value="1"/>
</dbReference>
<comment type="caution">
    <text evidence="3">The sequence shown here is derived from an EMBL/GenBank/DDBJ whole genome shotgun (WGS) entry which is preliminary data.</text>
</comment>
<dbReference type="EMBL" id="JAHXZJ010000815">
    <property type="protein sequence ID" value="KAH0556404.1"/>
    <property type="molecule type" value="Genomic_DNA"/>
</dbReference>
<dbReference type="GO" id="GO:0007165">
    <property type="term" value="P:signal transduction"/>
    <property type="evidence" value="ECO:0007669"/>
    <property type="project" value="TreeGrafter"/>
</dbReference>
<keyword evidence="2" id="KW-1133">Transmembrane helix</keyword>
<dbReference type="InterPro" id="IPR006876">
    <property type="entry name" value="LMBR1-like_membr_prot"/>
</dbReference>
<evidence type="ECO:0000256" key="2">
    <source>
        <dbReference type="SAM" id="Phobius"/>
    </source>
</evidence>
<feature type="non-terminal residue" evidence="3">
    <location>
        <position position="77"/>
    </location>
</feature>
<keyword evidence="4" id="KW-1185">Reference proteome</keyword>
<name>A0AAV7IR43_COTGL</name>
<dbReference type="InterPro" id="IPR008075">
    <property type="entry name" value="LIMR"/>
</dbReference>
<gene>
    <name evidence="3" type="ORF">KQX54_000538</name>
</gene>
<evidence type="ECO:0008006" key="5">
    <source>
        <dbReference type="Google" id="ProtNLM"/>
    </source>
</evidence>
<keyword evidence="2" id="KW-0472">Membrane</keyword>
<proteinExistence type="inferred from homology"/>
<evidence type="ECO:0000313" key="4">
    <source>
        <dbReference type="Proteomes" id="UP000826195"/>
    </source>
</evidence>
<dbReference type="GO" id="GO:0005886">
    <property type="term" value="C:plasma membrane"/>
    <property type="evidence" value="ECO:0007669"/>
    <property type="project" value="TreeGrafter"/>
</dbReference>
<feature type="transmembrane region" description="Helical" evidence="2">
    <location>
        <begin position="12"/>
        <end position="36"/>
    </location>
</feature>
<organism evidence="3 4">
    <name type="scientific">Cotesia glomerata</name>
    <name type="common">Lepidopteran parasitic wasp</name>
    <name type="synonym">Apanteles glomeratus</name>
    <dbReference type="NCBI Taxonomy" id="32391"/>
    <lineage>
        <taxon>Eukaryota</taxon>
        <taxon>Metazoa</taxon>
        <taxon>Ecdysozoa</taxon>
        <taxon>Arthropoda</taxon>
        <taxon>Hexapoda</taxon>
        <taxon>Insecta</taxon>
        <taxon>Pterygota</taxon>
        <taxon>Neoptera</taxon>
        <taxon>Endopterygota</taxon>
        <taxon>Hymenoptera</taxon>
        <taxon>Apocrita</taxon>
        <taxon>Ichneumonoidea</taxon>
        <taxon>Braconidae</taxon>
        <taxon>Microgastrinae</taxon>
        <taxon>Cotesia</taxon>
    </lineage>
</organism>
<dbReference type="PANTHER" id="PTHR12625:SF0">
    <property type="entry name" value="PROTEIN LILIPOD"/>
    <property type="match status" value="1"/>
</dbReference>
<sequence length="77" mass="8037">QLTLGISSLSKLGPVGAVIEVIVIFYVAVTSIVGLYGLPGVSKIMPKFHGTPLTHLIANCVLLLVLSSALPLLSRIL</sequence>
<evidence type="ECO:0000256" key="1">
    <source>
        <dbReference type="ARBA" id="ARBA00010487"/>
    </source>
</evidence>
<feature type="transmembrane region" description="Helical" evidence="2">
    <location>
        <begin position="56"/>
        <end position="73"/>
    </location>
</feature>
<dbReference type="AlphaFoldDB" id="A0AAV7IR43"/>
<reference evidence="3 4" key="1">
    <citation type="journal article" date="2021" name="J. Hered.">
        <title>A chromosome-level genome assembly of the parasitoid wasp, Cotesia glomerata (Hymenoptera: Braconidae).</title>
        <authorList>
            <person name="Pinto B.J."/>
            <person name="Weis J.J."/>
            <person name="Gamble T."/>
            <person name="Ode P.J."/>
            <person name="Paul R."/>
            <person name="Zaspel J.M."/>
        </authorList>
    </citation>
    <scope>NUCLEOTIDE SEQUENCE [LARGE SCALE GENOMIC DNA]</scope>
    <source>
        <strain evidence="3">CgM1</strain>
    </source>
</reference>
<dbReference type="Pfam" id="PF04791">
    <property type="entry name" value="LMBR1"/>
    <property type="match status" value="1"/>
</dbReference>
<dbReference type="Proteomes" id="UP000826195">
    <property type="component" value="Unassembled WGS sequence"/>
</dbReference>
<evidence type="ECO:0000313" key="3">
    <source>
        <dbReference type="EMBL" id="KAH0556404.1"/>
    </source>
</evidence>
<dbReference type="GO" id="GO:0004888">
    <property type="term" value="F:transmembrane signaling receptor activity"/>
    <property type="evidence" value="ECO:0007669"/>
    <property type="project" value="TreeGrafter"/>
</dbReference>
<dbReference type="PRINTS" id="PR01692">
    <property type="entry name" value="LIPOCALINIMR"/>
</dbReference>
<accession>A0AAV7IR43</accession>
<keyword evidence="2" id="KW-0812">Transmembrane</keyword>
<feature type="non-terminal residue" evidence="3">
    <location>
        <position position="1"/>
    </location>
</feature>
<comment type="similarity">
    <text evidence="1">Belongs to the LIMR family.</text>
</comment>
<protein>
    <recommendedName>
        <fullName evidence="5">Amino acid transporter</fullName>
    </recommendedName>
</protein>